<dbReference type="GO" id="GO:0005524">
    <property type="term" value="F:ATP binding"/>
    <property type="evidence" value="ECO:0007669"/>
    <property type="project" value="UniProtKB-KW"/>
</dbReference>
<dbReference type="GO" id="GO:0005886">
    <property type="term" value="C:plasma membrane"/>
    <property type="evidence" value="ECO:0007669"/>
    <property type="project" value="TreeGrafter"/>
</dbReference>
<evidence type="ECO:0000256" key="3">
    <source>
        <dbReference type="ARBA" id="ARBA00022840"/>
    </source>
</evidence>
<dbReference type="PROSITE" id="PS50893">
    <property type="entry name" value="ABC_TRANSPORTER_2"/>
    <property type="match status" value="1"/>
</dbReference>
<dbReference type="InterPro" id="IPR003593">
    <property type="entry name" value="AAA+_ATPase"/>
</dbReference>
<dbReference type="SMART" id="SM00382">
    <property type="entry name" value="AAA"/>
    <property type="match status" value="1"/>
</dbReference>
<dbReference type="PROSITE" id="PS00211">
    <property type="entry name" value="ABC_TRANSPORTER_1"/>
    <property type="match status" value="1"/>
</dbReference>
<dbReference type="CDD" id="cd03255">
    <property type="entry name" value="ABC_MJ0796_LolCDE_FtsE"/>
    <property type="match status" value="1"/>
</dbReference>
<keyword evidence="1" id="KW-0813">Transport</keyword>
<keyword evidence="2" id="KW-0547">Nucleotide-binding</keyword>
<organism evidence="5 6">
    <name type="scientific">Colwellia psychrerythraea</name>
    <name type="common">Vibrio psychroerythus</name>
    <dbReference type="NCBI Taxonomy" id="28229"/>
    <lineage>
        <taxon>Bacteria</taxon>
        <taxon>Pseudomonadati</taxon>
        <taxon>Pseudomonadota</taxon>
        <taxon>Gammaproteobacteria</taxon>
        <taxon>Alteromonadales</taxon>
        <taxon>Colwelliaceae</taxon>
        <taxon>Colwellia</taxon>
    </lineage>
</organism>
<dbReference type="InterPro" id="IPR027417">
    <property type="entry name" value="P-loop_NTPase"/>
</dbReference>
<dbReference type="InterPro" id="IPR017871">
    <property type="entry name" value="ABC_transporter-like_CS"/>
</dbReference>
<dbReference type="AlphaFoldDB" id="A0A099KH63"/>
<dbReference type="PANTHER" id="PTHR24220">
    <property type="entry name" value="IMPORT ATP-BINDING PROTEIN"/>
    <property type="match status" value="1"/>
</dbReference>
<dbReference type="Gene3D" id="3.40.50.300">
    <property type="entry name" value="P-loop containing nucleotide triphosphate hydrolases"/>
    <property type="match status" value="1"/>
</dbReference>
<name>A0A099KH63_COLPS</name>
<protein>
    <submittedName>
        <fullName evidence="5">Phosphonate-transporting ATPase</fullName>
    </submittedName>
</protein>
<dbReference type="EMBL" id="JQED01000040">
    <property type="protein sequence ID" value="KGJ89590.1"/>
    <property type="molecule type" value="Genomic_DNA"/>
</dbReference>
<dbReference type="Proteomes" id="UP000029843">
    <property type="component" value="Unassembled WGS sequence"/>
</dbReference>
<proteinExistence type="predicted"/>
<dbReference type="InterPro" id="IPR003439">
    <property type="entry name" value="ABC_transporter-like_ATP-bd"/>
</dbReference>
<dbReference type="PATRIC" id="fig|28229.4.peg.2932"/>
<evidence type="ECO:0000313" key="6">
    <source>
        <dbReference type="Proteomes" id="UP000029843"/>
    </source>
</evidence>
<evidence type="ECO:0000256" key="2">
    <source>
        <dbReference type="ARBA" id="ARBA00022741"/>
    </source>
</evidence>
<dbReference type="InterPro" id="IPR017911">
    <property type="entry name" value="MacB-like_ATP-bd"/>
</dbReference>
<dbReference type="OrthoDB" id="9802264at2"/>
<gene>
    <name evidence="5" type="ORF">ND2E_3781</name>
</gene>
<evidence type="ECO:0000256" key="1">
    <source>
        <dbReference type="ARBA" id="ARBA00022448"/>
    </source>
</evidence>
<evidence type="ECO:0000259" key="4">
    <source>
        <dbReference type="PROSITE" id="PS50893"/>
    </source>
</evidence>
<keyword evidence="3" id="KW-0067">ATP-binding</keyword>
<dbReference type="PANTHER" id="PTHR24220:SF611">
    <property type="entry name" value="ATP-BINDING COMPONENT OF ABC TRANSPORTER-RELATED"/>
    <property type="match status" value="1"/>
</dbReference>
<comment type="caution">
    <text evidence="5">The sequence shown here is derived from an EMBL/GenBank/DDBJ whole genome shotgun (WGS) entry which is preliminary data.</text>
</comment>
<dbReference type="InterPro" id="IPR015854">
    <property type="entry name" value="ABC_transpr_LolD-like"/>
</dbReference>
<dbReference type="Pfam" id="PF00005">
    <property type="entry name" value="ABC_tran"/>
    <property type="match status" value="1"/>
</dbReference>
<feature type="domain" description="ABC transporter" evidence="4">
    <location>
        <begin position="4"/>
        <end position="225"/>
    </location>
</feature>
<dbReference type="GO" id="GO:0022857">
    <property type="term" value="F:transmembrane transporter activity"/>
    <property type="evidence" value="ECO:0007669"/>
    <property type="project" value="TreeGrafter"/>
</dbReference>
<accession>A0A099KH63</accession>
<dbReference type="GO" id="GO:0016887">
    <property type="term" value="F:ATP hydrolysis activity"/>
    <property type="evidence" value="ECO:0007669"/>
    <property type="project" value="InterPro"/>
</dbReference>
<dbReference type="SUPFAM" id="SSF52540">
    <property type="entry name" value="P-loop containing nucleoside triphosphate hydrolases"/>
    <property type="match status" value="1"/>
</dbReference>
<evidence type="ECO:0000313" key="5">
    <source>
        <dbReference type="EMBL" id="KGJ89590.1"/>
    </source>
</evidence>
<dbReference type="RefSeq" id="WP_033094613.1">
    <property type="nucleotide sequence ID" value="NZ_JQED01000040.1"/>
</dbReference>
<sequence length="227" mass="25457">MNAIEMNKVEFSYSKASTRTILNIPHWQVAQGEQIFIHGPSGSGKSTLLNLICGLQPVNCGTIKVLGEPISKMTSHQRDKYRAKNIGYIFQKFNLIDYLNTIDNIKLAMHFSPADKPSNSLKHLQELLTTLKLDQQDWHRPVHQLSVGQRQRVGIARALINQPQLIIADEPSSSLDQASRDSFISLLNALCQQQGATLLFVSHDMSLRQHFATNLALSEINLLESTQ</sequence>
<reference evidence="5 6" key="1">
    <citation type="submission" date="2014-08" db="EMBL/GenBank/DDBJ databases">
        <title>Genomic and Phenotypic Diversity of Colwellia psychrerythraea strains from Disparate Marine Basins.</title>
        <authorList>
            <person name="Techtmann S.M."/>
            <person name="Stelling S.C."/>
            <person name="Utturkar S.M."/>
            <person name="Alshibli N."/>
            <person name="Harris A."/>
            <person name="Brown S.D."/>
            <person name="Hazen T.C."/>
        </authorList>
    </citation>
    <scope>NUCLEOTIDE SEQUENCE [LARGE SCALE GENOMIC DNA]</scope>
    <source>
        <strain evidence="5 6">ND2E</strain>
    </source>
</reference>